<keyword evidence="6" id="KW-0445">Lipid transport</keyword>
<evidence type="ECO:0000256" key="3">
    <source>
        <dbReference type="ARBA" id="ARBA00022692"/>
    </source>
</evidence>
<keyword evidence="5 10" id="KW-1133">Transmembrane helix</keyword>
<dbReference type="Proteomes" id="UP000728032">
    <property type="component" value="Unassembled WGS sequence"/>
</dbReference>
<keyword evidence="2" id="KW-0813">Transport</keyword>
<evidence type="ECO:0000256" key="7">
    <source>
        <dbReference type="ARBA" id="ARBA00023121"/>
    </source>
</evidence>
<evidence type="ECO:0000256" key="6">
    <source>
        <dbReference type="ARBA" id="ARBA00023055"/>
    </source>
</evidence>
<keyword evidence="7" id="KW-0446">Lipid-binding</keyword>
<dbReference type="AlphaFoldDB" id="A0A7R9LEG8"/>
<dbReference type="EMBL" id="OC915134">
    <property type="protein sequence ID" value="CAD7638819.1"/>
    <property type="molecule type" value="Genomic_DNA"/>
</dbReference>
<dbReference type="GO" id="GO:0008289">
    <property type="term" value="F:lipid binding"/>
    <property type="evidence" value="ECO:0007669"/>
    <property type="project" value="UniProtKB-KW"/>
</dbReference>
<feature type="compositionally biased region" description="Acidic residues" evidence="9">
    <location>
        <begin position="663"/>
        <end position="678"/>
    </location>
</feature>
<proteinExistence type="predicted"/>
<feature type="transmembrane region" description="Helical" evidence="10">
    <location>
        <begin position="259"/>
        <end position="287"/>
    </location>
</feature>
<evidence type="ECO:0000256" key="1">
    <source>
        <dbReference type="ARBA" id="ARBA00004586"/>
    </source>
</evidence>
<dbReference type="InterPro" id="IPR031468">
    <property type="entry name" value="SMP_LBD"/>
</dbReference>
<accession>A0A7R9LEG8</accession>
<dbReference type="EMBL" id="CAJPVJ010000309">
    <property type="protein sequence ID" value="CAG2162011.1"/>
    <property type="molecule type" value="Genomic_DNA"/>
</dbReference>
<protein>
    <recommendedName>
        <fullName evidence="11">SMP-LTD domain-containing protein</fullName>
    </recommendedName>
</protein>
<feature type="compositionally biased region" description="Basic and acidic residues" evidence="9">
    <location>
        <begin position="134"/>
        <end position="143"/>
    </location>
</feature>
<gene>
    <name evidence="12" type="ORF">ONB1V03_LOCUS1612</name>
</gene>
<keyword evidence="8 10" id="KW-0472">Membrane</keyword>
<keyword evidence="3 10" id="KW-0812">Transmembrane</keyword>
<dbReference type="GO" id="GO:0006869">
    <property type="term" value="P:lipid transport"/>
    <property type="evidence" value="ECO:0007669"/>
    <property type="project" value="UniProtKB-KW"/>
</dbReference>
<sequence length="815" mass="92760">MSKPLRTKTPTFRFNRNEDDLLEEVLESNDTFNEVKDESSLDLMNESISSVDTSVADLNASHLSGSGVSRERPTVKDFITARLNKTKSLDEESGRETGITSNWFNDIKGKIKEKIDERKREKELRQTSGATDPMDTKTYETDSQTKDPLIKNIINDTIDESNGHKINELSVDYADESFVSAMDYSLAQNQIPEQIDSKPKISESIVSNESNEDIDFNLQPDIEESQQLWSYSQIFNITALIIALISLVISLSLPVHSFISGLLFGSVLTLVVFSVIFVYIISNYMVVKTPIRRDSAKRDVPIVDVPKDEEIQKGWVYELVGNYEERDSGFKVQLIYLRLQDSNLRLSKPKHMIKKNKLNSNSLPVFISQRFFDLSKISHKKVYLLLPKSVRNQKKYVFSKKYPICLELEDIKTKSITKLILFIRNCREKEEWFWKLRQKIQQNLYPSVSMGALSPPPTPVEASDVMTAEIESLPRSHSLDLGSIQSATTCSSNSNSPTSPSKELLILSKQLDYNLFMDKLMAFKSSSDDTSSLSWFNALIGRICYDILNEQFWSTYIAAKIQRKLRRLRLPYFMESLTITEIDVGNTLPKFNSIPNPPLVDKRGLWIDFDITYSGGFTMTLETKLNLMKLKEQANGSQEMKSFAERSELDLSDNESDSIMTSSDEEMEDKPPVDPEDADTTKKQQKILKFVDKIASSQYFQKVAENKYVKRAMEGVSKTALILTVQIQTLNGTLAINIPEPPTDRLWYGFRGNPDLVLSARPKLGEHEVSISHVTDIIERKLRAEFAKVLVMPNMDDLVLPVLMANIDQFITVVP</sequence>
<dbReference type="Pfam" id="PF10296">
    <property type="entry name" value="MMM1"/>
    <property type="match status" value="1"/>
</dbReference>
<name>A0A7R9LEG8_9ACAR</name>
<feature type="region of interest" description="Disordered" evidence="9">
    <location>
        <begin position="117"/>
        <end position="143"/>
    </location>
</feature>
<evidence type="ECO:0000256" key="5">
    <source>
        <dbReference type="ARBA" id="ARBA00022989"/>
    </source>
</evidence>
<evidence type="ECO:0000313" key="12">
    <source>
        <dbReference type="EMBL" id="CAD7638819.1"/>
    </source>
</evidence>
<keyword evidence="4" id="KW-0256">Endoplasmic reticulum</keyword>
<keyword evidence="13" id="KW-1185">Reference proteome</keyword>
<dbReference type="PANTHER" id="PTHR13466:SF0">
    <property type="entry name" value="SMP-LTD DOMAIN-CONTAINING PROTEIN"/>
    <property type="match status" value="1"/>
</dbReference>
<evidence type="ECO:0000256" key="9">
    <source>
        <dbReference type="SAM" id="MobiDB-lite"/>
    </source>
</evidence>
<evidence type="ECO:0000259" key="11">
    <source>
        <dbReference type="PROSITE" id="PS51847"/>
    </source>
</evidence>
<dbReference type="GO" id="GO:0005789">
    <property type="term" value="C:endoplasmic reticulum membrane"/>
    <property type="evidence" value="ECO:0007669"/>
    <property type="project" value="UniProtKB-SubCell"/>
</dbReference>
<dbReference type="OrthoDB" id="26740at2759"/>
<evidence type="ECO:0000256" key="10">
    <source>
        <dbReference type="SAM" id="Phobius"/>
    </source>
</evidence>
<feature type="region of interest" description="Disordered" evidence="9">
    <location>
        <begin position="639"/>
        <end position="682"/>
    </location>
</feature>
<reference evidence="12" key="1">
    <citation type="submission" date="2020-11" db="EMBL/GenBank/DDBJ databases">
        <authorList>
            <person name="Tran Van P."/>
        </authorList>
    </citation>
    <scope>NUCLEOTIDE SEQUENCE</scope>
</reference>
<comment type="subcellular location">
    <subcellularLocation>
        <location evidence="1">Endoplasmic reticulum membrane</location>
    </subcellularLocation>
</comment>
<evidence type="ECO:0000313" key="13">
    <source>
        <dbReference type="Proteomes" id="UP000728032"/>
    </source>
</evidence>
<organism evidence="12">
    <name type="scientific">Oppiella nova</name>
    <dbReference type="NCBI Taxonomy" id="334625"/>
    <lineage>
        <taxon>Eukaryota</taxon>
        <taxon>Metazoa</taxon>
        <taxon>Ecdysozoa</taxon>
        <taxon>Arthropoda</taxon>
        <taxon>Chelicerata</taxon>
        <taxon>Arachnida</taxon>
        <taxon>Acari</taxon>
        <taxon>Acariformes</taxon>
        <taxon>Sarcoptiformes</taxon>
        <taxon>Oribatida</taxon>
        <taxon>Brachypylina</taxon>
        <taxon>Oppioidea</taxon>
        <taxon>Oppiidae</taxon>
        <taxon>Oppiella</taxon>
    </lineage>
</organism>
<dbReference type="PANTHER" id="PTHR13466">
    <property type="entry name" value="TEX2 PROTEIN-RELATED"/>
    <property type="match status" value="1"/>
</dbReference>
<feature type="domain" description="SMP-LTD" evidence="11">
    <location>
        <begin position="529"/>
        <end position="801"/>
    </location>
</feature>
<evidence type="ECO:0000256" key="8">
    <source>
        <dbReference type="ARBA" id="ARBA00023136"/>
    </source>
</evidence>
<dbReference type="PROSITE" id="PS51847">
    <property type="entry name" value="SMP"/>
    <property type="match status" value="1"/>
</dbReference>
<dbReference type="InterPro" id="IPR019411">
    <property type="entry name" value="MMM1_dom"/>
</dbReference>
<evidence type="ECO:0000256" key="4">
    <source>
        <dbReference type="ARBA" id="ARBA00022824"/>
    </source>
</evidence>
<feature type="transmembrane region" description="Helical" evidence="10">
    <location>
        <begin position="234"/>
        <end position="253"/>
    </location>
</feature>
<dbReference type="CDD" id="cd21675">
    <property type="entry name" value="SMP_TEX2"/>
    <property type="match status" value="1"/>
</dbReference>
<evidence type="ECO:0000256" key="2">
    <source>
        <dbReference type="ARBA" id="ARBA00022448"/>
    </source>
</evidence>